<reference evidence="1 2" key="1">
    <citation type="submission" date="2024-05" db="EMBL/GenBank/DDBJ databases">
        <title>Haplotype-resolved chromosome-level genome assembly of Huyou (Citrus changshanensis).</title>
        <authorList>
            <person name="Miao C."/>
            <person name="Chen W."/>
            <person name="Wu Y."/>
            <person name="Wang L."/>
            <person name="Zhao S."/>
            <person name="Grierson D."/>
            <person name="Xu C."/>
            <person name="Chen K."/>
        </authorList>
    </citation>
    <scope>NUCLEOTIDE SEQUENCE [LARGE SCALE GENOMIC DNA]</scope>
    <source>
        <strain evidence="1">01-14</strain>
        <tissue evidence="1">Leaf</tissue>
    </source>
</reference>
<proteinExistence type="predicted"/>
<accession>A0AAP0QFZ8</accession>
<dbReference type="EMBL" id="JBCGBO010000007">
    <property type="protein sequence ID" value="KAK9187624.1"/>
    <property type="molecule type" value="Genomic_DNA"/>
</dbReference>
<keyword evidence="2" id="KW-1185">Reference proteome</keyword>
<sequence length="272" mass="30355">MRSPSYLIVELASSISVLWFKASKTDILRTSAPSRFVSYGLYPTASLLYRSLNSVYLSIGRVRDRKSCSSEPKDSHAFCWSTTNKSVLSFFTTLTLFLPLDGPNESYQSPMRFETGLKRGKTVISKPPTTEAFPRVVYSLDDSGLEAFSFSRAENSFLCVKPTLLGLPHYALARDVFSKAKTICIEISTLPWSSKETLKGDEKRVIVLTINPHRRGIGVQKAIKKAKLVERRPEKLKLASPGEDLKDLKLAILLAGFWASPLGLLTTFHSNR</sequence>
<comment type="caution">
    <text evidence="1">The sequence shown here is derived from an EMBL/GenBank/DDBJ whole genome shotgun (WGS) entry which is preliminary data.</text>
</comment>
<name>A0AAP0QFZ8_9ROSI</name>
<gene>
    <name evidence="1" type="ORF">WN944_019022</name>
</gene>
<dbReference type="Proteomes" id="UP001428341">
    <property type="component" value="Unassembled WGS sequence"/>
</dbReference>
<dbReference type="AlphaFoldDB" id="A0AAP0QFZ8"/>
<evidence type="ECO:0000313" key="1">
    <source>
        <dbReference type="EMBL" id="KAK9187624.1"/>
    </source>
</evidence>
<protein>
    <submittedName>
        <fullName evidence="1">Uncharacterized protein</fullName>
    </submittedName>
</protein>
<evidence type="ECO:0000313" key="2">
    <source>
        <dbReference type="Proteomes" id="UP001428341"/>
    </source>
</evidence>
<organism evidence="1 2">
    <name type="scientific">Citrus x changshan-huyou</name>
    <dbReference type="NCBI Taxonomy" id="2935761"/>
    <lineage>
        <taxon>Eukaryota</taxon>
        <taxon>Viridiplantae</taxon>
        <taxon>Streptophyta</taxon>
        <taxon>Embryophyta</taxon>
        <taxon>Tracheophyta</taxon>
        <taxon>Spermatophyta</taxon>
        <taxon>Magnoliopsida</taxon>
        <taxon>eudicotyledons</taxon>
        <taxon>Gunneridae</taxon>
        <taxon>Pentapetalae</taxon>
        <taxon>rosids</taxon>
        <taxon>malvids</taxon>
        <taxon>Sapindales</taxon>
        <taxon>Rutaceae</taxon>
        <taxon>Aurantioideae</taxon>
        <taxon>Citrus</taxon>
    </lineage>
</organism>